<dbReference type="GO" id="GO:0015179">
    <property type="term" value="F:L-amino acid transmembrane transporter activity"/>
    <property type="evidence" value="ECO:0007669"/>
    <property type="project" value="TreeGrafter"/>
</dbReference>
<feature type="transmembrane region" description="Helical" evidence="6">
    <location>
        <begin position="392"/>
        <end position="413"/>
    </location>
</feature>
<dbReference type="EMBL" id="QSBY01000004">
    <property type="protein sequence ID" value="RHW72910.1"/>
    <property type="molecule type" value="Genomic_DNA"/>
</dbReference>
<comment type="subcellular location">
    <subcellularLocation>
        <location evidence="1">Membrane</location>
        <topology evidence="1">Multi-pass membrane protein</topology>
    </subcellularLocation>
</comment>
<organism evidence="8">
    <name type="scientific">Trypanosoma brucei equiperdum</name>
    <dbReference type="NCBI Taxonomy" id="630700"/>
    <lineage>
        <taxon>Eukaryota</taxon>
        <taxon>Discoba</taxon>
        <taxon>Euglenozoa</taxon>
        <taxon>Kinetoplastea</taxon>
        <taxon>Metakinetoplastina</taxon>
        <taxon>Trypanosomatida</taxon>
        <taxon>Trypanosomatidae</taxon>
        <taxon>Trypanosoma</taxon>
    </lineage>
</organism>
<dbReference type="GO" id="GO:0005737">
    <property type="term" value="C:cytoplasm"/>
    <property type="evidence" value="ECO:0007669"/>
    <property type="project" value="TreeGrafter"/>
</dbReference>
<evidence type="ECO:0000313" key="8">
    <source>
        <dbReference type="EMBL" id="RHW72910.1"/>
    </source>
</evidence>
<feature type="transmembrane region" description="Helical" evidence="6">
    <location>
        <begin position="151"/>
        <end position="176"/>
    </location>
</feature>
<dbReference type="InterPro" id="IPR013057">
    <property type="entry name" value="AA_transpt_TM"/>
</dbReference>
<feature type="transmembrane region" description="Helical" evidence="6">
    <location>
        <begin position="351"/>
        <end position="371"/>
    </location>
</feature>
<evidence type="ECO:0000259" key="7">
    <source>
        <dbReference type="Pfam" id="PF01490"/>
    </source>
</evidence>
<evidence type="ECO:0000256" key="1">
    <source>
        <dbReference type="ARBA" id="ARBA00004141"/>
    </source>
</evidence>
<proteinExistence type="predicted"/>
<comment type="caution">
    <text evidence="8">The sequence shown here is derived from an EMBL/GenBank/DDBJ whole genome shotgun (WGS) entry which is preliminary data.</text>
</comment>
<feature type="domain" description="Amino acid transporter transmembrane" evidence="7">
    <location>
        <begin position="80"/>
        <end position="478"/>
    </location>
</feature>
<feature type="transmembrane region" description="Helical" evidence="6">
    <location>
        <begin position="227"/>
        <end position="246"/>
    </location>
</feature>
<accession>A0A3L6LEL0</accession>
<feature type="transmembrane region" description="Helical" evidence="6">
    <location>
        <begin position="419"/>
        <end position="442"/>
    </location>
</feature>
<evidence type="ECO:0000256" key="4">
    <source>
        <dbReference type="ARBA" id="ARBA00023136"/>
    </source>
</evidence>
<feature type="transmembrane region" description="Helical" evidence="6">
    <location>
        <begin position="107"/>
        <end position="130"/>
    </location>
</feature>
<feature type="transmembrane region" description="Helical" evidence="6">
    <location>
        <begin position="307"/>
        <end position="331"/>
    </location>
</feature>
<protein>
    <submittedName>
        <fullName evidence="8">Amino acid transporter 10</fullName>
    </submittedName>
</protein>
<keyword evidence="3 6" id="KW-1133">Transmembrane helix</keyword>
<feature type="transmembrane region" description="Helical" evidence="6">
    <location>
        <begin position="196"/>
        <end position="215"/>
    </location>
</feature>
<feature type="transmembrane region" description="Helical" evidence="6">
    <location>
        <begin position="454"/>
        <end position="479"/>
    </location>
</feature>
<sequence length="484" mass="52385">MLFLFHPFVPETLWVKEVPNSANRLQDAMSNSKQQQEVQTPNNLSNEPVQTEDNVKKGRNTLFTKVSLCVATVLPPGGIAASAFNMASTTIGAGIFGMPPAANSTGLIMGMFYLIFISSVTVFTMHNLSVAADRSGAPTSERATRALLGRGAAYVLAGIRALLGFSGCVAYVISVGDILSAILKGTNAPDFLKEKSGNRLLMAVVWACFMLPLTIPRHIDSLRYVSTFAVTFMVYFVIVIVVHSCMNGLSENIKNVSVTKSEDAEIILFNSGFQAIEGMGVFMFAFISQITAYEVYIDMKDRSVRKFVIAAIIANTLCCIMYIITAFFGYMDYGKTATSSILLMYDPVKEPAVMVGMIGVVIKLCVSYALVAMACRNALYDVVGKTADSLPFWKHCVSVITLSFLVLLLSIFIPKITTVFGIAGSVCGGSLGFVFPALLIMYSGGFTWQKVGPLYYITTYVVLLCGVFLIVFGTGSTILDTVRG</sequence>
<feature type="transmembrane region" description="Helical" evidence="6">
    <location>
        <begin position="66"/>
        <end position="87"/>
    </location>
</feature>
<evidence type="ECO:0000256" key="3">
    <source>
        <dbReference type="ARBA" id="ARBA00022989"/>
    </source>
</evidence>
<feature type="compositionally biased region" description="Polar residues" evidence="5">
    <location>
        <begin position="26"/>
        <end position="52"/>
    </location>
</feature>
<dbReference type="AlphaFoldDB" id="A0A3L6LEL0"/>
<feature type="transmembrane region" description="Helical" evidence="6">
    <location>
        <begin position="266"/>
        <end position="287"/>
    </location>
</feature>
<dbReference type="PANTHER" id="PTHR22950">
    <property type="entry name" value="AMINO ACID TRANSPORTER"/>
    <property type="match status" value="1"/>
</dbReference>
<keyword evidence="4 6" id="KW-0472">Membrane</keyword>
<gene>
    <name evidence="8" type="ORF">DPX39_040071000</name>
</gene>
<dbReference type="GO" id="GO:0016020">
    <property type="term" value="C:membrane"/>
    <property type="evidence" value="ECO:0007669"/>
    <property type="project" value="UniProtKB-SubCell"/>
</dbReference>
<name>A0A3L6LEL0_9TRYP</name>
<dbReference type="PANTHER" id="PTHR22950:SF369">
    <property type="entry name" value="ACID TRANSPORTER 1, PUTATIVE-RELATED"/>
    <property type="match status" value="1"/>
</dbReference>
<evidence type="ECO:0000256" key="6">
    <source>
        <dbReference type="SAM" id="Phobius"/>
    </source>
</evidence>
<dbReference type="Proteomes" id="UP000266743">
    <property type="component" value="Chromosome 4"/>
</dbReference>
<evidence type="ECO:0000256" key="5">
    <source>
        <dbReference type="SAM" id="MobiDB-lite"/>
    </source>
</evidence>
<reference evidence="8" key="1">
    <citation type="submission" date="2018-09" db="EMBL/GenBank/DDBJ databases">
        <title>whole genome sequence of T. equiperdum IVM-t1 strain.</title>
        <authorList>
            <person name="Suganuma K."/>
        </authorList>
    </citation>
    <scope>NUCLEOTIDE SEQUENCE [LARGE SCALE GENOMIC DNA]</scope>
    <source>
        <strain evidence="8">IVM-t1</strain>
    </source>
</reference>
<keyword evidence="2 6" id="KW-0812">Transmembrane</keyword>
<evidence type="ECO:0000256" key="2">
    <source>
        <dbReference type="ARBA" id="ARBA00022692"/>
    </source>
</evidence>
<feature type="region of interest" description="Disordered" evidence="5">
    <location>
        <begin position="26"/>
        <end position="53"/>
    </location>
</feature>
<dbReference type="Pfam" id="PF01490">
    <property type="entry name" value="Aa_trans"/>
    <property type="match status" value="1"/>
</dbReference>